<dbReference type="GO" id="GO:0022625">
    <property type="term" value="C:cytosolic large ribosomal subunit"/>
    <property type="evidence" value="ECO:0007669"/>
    <property type="project" value="EnsemblFungi"/>
</dbReference>
<dbReference type="InterPro" id="IPR013025">
    <property type="entry name" value="Ribosomal_uL23-like"/>
</dbReference>
<comment type="similarity">
    <text evidence="1">Belongs to the universal ribosomal protein uL23 family.</text>
</comment>
<dbReference type="InterPro" id="IPR012678">
    <property type="entry name" value="Ribosomal_uL23/eL15/eS24_sf"/>
</dbReference>
<comment type="caution">
    <text evidence="4">The sequence shown here is derived from an EMBL/GenBank/DDBJ whole genome shotgun (WGS) entry which is preliminary data.</text>
</comment>
<evidence type="ECO:0000313" key="5">
    <source>
        <dbReference type="Proteomes" id="UP000185944"/>
    </source>
</evidence>
<dbReference type="InterPro" id="IPR012677">
    <property type="entry name" value="Nucleotide-bd_a/b_plait_sf"/>
</dbReference>
<dbReference type="AlphaFoldDB" id="A0A177EAN7"/>
<keyword evidence="2 4" id="KW-0689">Ribosomal protein</keyword>
<protein>
    <submittedName>
        <fullName evidence="4">Large subunit ribosomal protein L23Ae</fullName>
    </submittedName>
</protein>
<accession>A0A177EAN7</accession>
<evidence type="ECO:0000313" key="4">
    <source>
        <dbReference type="EMBL" id="OAG28985.1"/>
    </source>
</evidence>
<keyword evidence="5" id="KW-1185">Reference proteome</keyword>
<dbReference type="GO" id="GO:0030687">
    <property type="term" value="C:preribosome, large subunit precursor"/>
    <property type="evidence" value="ECO:0007669"/>
    <property type="project" value="EnsemblFungi"/>
</dbReference>
<dbReference type="Gene3D" id="3.30.70.330">
    <property type="match status" value="1"/>
</dbReference>
<dbReference type="RefSeq" id="XP_067543730.1">
    <property type="nucleotide sequence ID" value="XM_067688542.1"/>
</dbReference>
<dbReference type="HAMAP" id="MF_01369_A">
    <property type="entry name" value="Ribosomal_uL23_A"/>
    <property type="match status" value="1"/>
</dbReference>
<dbReference type="NCBIfam" id="NF011118">
    <property type="entry name" value="PRK14548.1"/>
    <property type="match status" value="1"/>
</dbReference>
<dbReference type="PANTHER" id="PTHR11620">
    <property type="entry name" value="60S RIBOSOMAL PROTEIN L23A"/>
    <property type="match status" value="1"/>
</dbReference>
<dbReference type="GO" id="GO:0003723">
    <property type="term" value="F:RNA binding"/>
    <property type="evidence" value="ECO:0007669"/>
    <property type="project" value="EnsemblFungi"/>
</dbReference>
<dbReference type="GeneID" id="93647474"/>
<evidence type="ECO:0000256" key="3">
    <source>
        <dbReference type="ARBA" id="ARBA00023274"/>
    </source>
</evidence>
<dbReference type="Proteomes" id="UP000185944">
    <property type="component" value="Unassembled WGS sequence"/>
</dbReference>
<dbReference type="GO" id="GO:0003735">
    <property type="term" value="F:structural constituent of ribosome"/>
    <property type="evidence" value="ECO:0007669"/>
    <property type="project" value="InterPro"/>
</dbReference>
<dbReference type="GO" id="GO:0006412">
    <property type="term" value="P:translation"/>
    <property type="evidence" value="ECO:0007669"/>
    <property type="project" value="InterPro"/>
</dbReference>
<proteinExistence type="inferred from homology"/>
<reference evidence="4 5" key="1">
    <citation type="submission" date="2016-02" db="EMBL/GenBank/DDBJ databases">
        <title>Discovery of a natural microsporidian pathogen with a broad tissue tropism in Caenorhabditis elegans.</title>
        <authorList>
            <person name="Luallen R.J."/>
            <person name="Reinke A.W."/>
            <person name="Tong L."/>
            <person name="Botts M.R."/>
            <person name="Felix M.-A."/>
            <person name="Troemel E.R."/>
        </authorList>
    </citation>
    <scope>NUCLEOTIDE SEQUENCE [LARGE SCALE GENOMIC DNA]</scope>
    <source>
        <strain evidence="4 5">JUm2807</strain>
    </source>
</reference>
<evidence type="ECO:0000256" key="1">
    <source>
        <dbReference type="ARBA" id="ARBA00006700"/>
    </source>
</evidence>
<evidence type="ECO:0000256" key="2">
    <source>
        <dbReference type="ARBA" id="ARBA00022980"/>
    </source>
</evidence>
<dbReference type="VEuPathDB" id="MicrosporidiaDB:NEDG_01124"/>
<name>A0A177EAN7_9MICR</name>
<dbReference type="GO" id="GO:0000027">
    <property type="term" value="P:ribosomal large subunit assembly"/>
    <property type="evidence" value="ECO:0007669"/>
    <property type="project" value="EnsemblFungi"/>
</dbReference>
<dbReference type="OrthoDB" id="1267328at2759"/>
<sequence length="120" mass="13450">MTKKLYKKSIKLTKNELKTPQPLSVVEQLAAIKAKLPQDIIRSSSKSEKSMRVMEKQNTLVFICDLKATKPEIKQAIEELYSVRPTKVNTAITFKGQKKAYAIFGKEHSALEIASAADII</sequence>
<dbReference type="STRING" id="1805483.A0A177EAN7"/>
<dbReference type="Pfam" id="PF00276">
    <property type="entry name" value="Ribosomal_L23"/>
    <property type="match status" value="1"/>
</dbReference>
<gene>
    <name evidence="4" type="ORF">NEDG_01124</name>
</gene>
<keyword evidence="3" id="KW-0687">Ribonucleoprotein</keyword>
<organism evidence="4 5">
    <name type="scientific">Nematocida displodere</name>
    <dbReference type="NCBI Taxonomy" id="1805483"/>
    <lineage>
        <taxon>Eukaryota</taxon>
        <taxon>Fungi</taxon>
        <taxon>Fungi incertae sedis</taxon>
        <taxon>Microsporidia</taxon>
        <taxon>Nematocida</taxon>
    </lineage>
</organism>
<dbReference type="SUPFAM" id="SSF54189">
    <property type="entry name" value="Ribosomal proteins S24e, L23 and L15e"/>
    <property type="match status" value="1"/>
</dbReference>
<dbReference type="EMBL" id="LTDL01000042">
    <property type="protein sequence ID" value="OAG28985.1"/>
    <property type="molecule type" value="Genomic_DNA"/>
</dbReference>